<name>A0A0A9YLB5_LYGHE</name>
<keyword evidence="4 7" id="KW-0812">Transmembrane</keyword>
<dbReference type="PROSITE" id="PS50922">
    <property type="entry name" value="TLC"/>
    <property type="match status" value="1"/>
</dbReference>
<keyword evidence="6 7" id="KW-0472">Membrane</keyword>
<evidence type="ECO:0000256" key="3">
    <source>
        <dbReference type="ARBA" id="ARBA00004991"/>
    </source>
</evidence>
<sequence length="247" mass="28904">MSIAAGCLLYNQTWLSKPWSTHRSPPTYEYTPSTAQIVFYILQLAIAIYTGYSHRFNRTSHDHKDYTCMYLHHLITITLLLLSFVTGHLRIGIPVLFLHDFSDIFIDTVKLTSYLNVYGAQHYYVSEIVYCTLLVVWIHTRLYLLPKLIYYGIYTLYSTNPDWIVEGAQTYGRIMLMQFGPHSYEYRWHRFVATFLCLFITSLVFLHVWWTILLLRIATRITTSRPSDAASVYDENTDTVQGVSHED</sequence>
<evidence type="ECO:0000256" key="2">
    <source>
        <dbReference type="ARBA" id="ARBA00004760"/>
    </source>
</evidence>
<evidence type="ECO:0000256" key="8">
    <source>
        <dbReference type="SAM" id="Phobius"/>
    </source>
</evidence>
<dbReference type="GO" id="GO:0016020">
    <property type="term" value="C:membrane"/>
    <property type="evidence" value="ECO:0007669"/>
    <property type="project" value="UniProtKB-SubCell"/>
</dbReference>
<dbReference type="InterPro" id="IPR006634">
    <property type="entry name" value="TLC-dom"/>
</dbReference>
<dbReference type="GO" id="GO:0050291">
    <property type="term" value="F:sphingosine N-acyltransferase activity"/>
    <property type="evidence" value="ECO:0007669"/>
    <property type="project" value="InterPro"/>
</dbReference>
<protein>
    <submittedName>
        <fullName evidence="10">Ceramide synthase 6</fullName>
    </submittedName>
</protein>
<comment type="pathway">
    <text evidence="3">Sphingolipid metabolism.</text>
</comment>
<dbReference type="EMBL" id="GBHO01013279">
    <property type="protein sequence ID" value="JAG30325.1"/>
    <property type="molecule type" value="Transcribed_RNA"/>
</dbReference>
<proteinExistence type="predicted"/>
<evidence type="ECO:0000256" key="4">
    <source>
        <dbReference type="ARBA" id="ARBA00022692"/>
    </source>
</evidence>
<comment type="subcellular location">
    <subcellularLocation>
        <location evidence="1">Membrane</location>
        <topology evidence="1">Multi-pass membrane protein</topology>
    </subcellularLocation>
</comment>
<dbReference type="Pfam" id="PF03798">
    <property type="entry name" value="TRAM_LAG1_CLN8"/>
    <property type="match status" value="1"/>
</dbReference>
<reference evidence="10" key="2">
    <citation type="submission" date="2014-07" db="EMBL/GenBank/DDBJ databases">
        <authorList>
            <person name="Hull J."/>
        </authorList>
    </citation>
    <scope>NUCLEOTIDE SEQUENCE</scope>
</reference>
<organism evidence="10">
    <name type="scientific">Lygus hesperus</name>
    <name type="common">Western plant bug</name>
    <dbReference type="NCBI Taxonomy" id="30085"/>
    <lineage>
        <taxon>Eukaryota</taxon>
        <taxon>Metazoa</taxon>
        <taxon>Ecdysozoa</taxon>
        <taxon>Arthropoda</taxon>
        <taxon>Hexapoda</taxon>
        <taxon>Insecta</taxon>
        <taxon>Pterygota</taxon>
        <taxon>Neoptera</taxon>
        <taxon>Paraneoptera</taxon>
        <taxon>Hemiptera</taxon>
        <taxon>Heteroptera</taxon>
        <taxon>Panheteroptera</taxon>
        <taxon>Cimicomorpha</taxon>
        <taxon>Miridae</taxon>
        <taxon>Mirini</taxon>
        <taxon>Lygus</taxon>
    </lineage>
</organism>
<dbReference type="GO" id="GO:0046513">
    <property type="term" value="P:ceramide biosynthetic process"/>
    <property type="evidence" value="ECO:0007669"/>
    <property type="project" value="InterPro"/>
</dbReference>
<dbReference type="PANTHER" id="PTHR12560:SF67">
    <property type="entry name" value="TLC DOMAIN-CONTAINING PROTEIN"/>
    <property type="match status" value="1"/>
</dbReference>
<feature type="transmembrane region" description="Helical" evidence="8">
    <location>
        <begin position="73"/>
        <end position="93"/>
    </location>
</feature>
<evidence type="ECO:0000256" key="6">
    <source>
        <dbReference type="ARBA" id="ARBA00023136"/>
    </source>
</evidence>
<dbReference type="GO" id="GO:0005783">
    <property type="term" value="C:endoplasmic reticulum"/>
    <property type="evidence" value="ECO:0007669"/>
    <property type="project" value="TreeGrafter"/>
</dbReference>
<keyword evidence="5 8" id="KW-1133">Transmembrane helix</keyword>
<evidence type="ECO:0000259" key="9">
    <source>
        <dbReference type="PROSITE" id="PS50922"/>
    </source>
</evidence>
<accession>A0A0A9YLB5</accession>
<dbReference type="InterPro" id="IPR016439">
    <property type="entry name" value="Lag1/Lac1-like"/>
</dbReference>
<evidence type="ECO:0000256" key="7">
    <source>
        <dbReference type="PROSITE-ProRule" id="PRU00205"/>
    </source>
</evidence>
<feature type="domain" description="TLC" evidence="9">
    <location>
        <begin position="1"/>
        <end position="223"/>
    </location>
</feature>
<evidence type="ECO:0000313" key="10">
    <source>
        <dbReference type="EMBL" id="JAG30325.1"/>
    </source>
</evidence>
<evidence type="ECO:0000256" key="1">
    <source>
        <dbReference type="ARBA" id="ARBA00004141"/>
    </source>
</evidence>
<comment type="pathway">
    <text evidence="2">Lipid metabolism; sphingolipid metabolism.</text>
</comment>
<feature type="transmembrane region" description="Helical" evidence="8">
    <location>
        <begin position="191"/>
        <end position="215"/>
    </location>
</feature>
<evidence type="ECO:0000256" key="5">
    <source>
        <dbReference type="ARBA" id="ARBA00022989"/>
    </source>
</evidence>
<dbReference type="AlphaFoldDB" id="A0A0A9YLB5"/>
<feature type="transmembrane region" description="Helical" evidence="8">
    <location>
        <begin position="33"/>
        <end position="52"/>
    </location>
</feature>
<dbReference type="PANTHER" id="PTHR12560">
    <property type="entry name" value="LONGEVITY ASSURANCE FACTOR 1 LAG1"/>
    <property type="match status" value="1"/>
</dbReference>
<dbReference type="PIRSF" id="PIRSF005225">
    <property type="entry name" value="LAG1_LAC1"/>
    <property type="match status" value="1"/>
</dbReference>
<reference evidence="10" key="1">
    <citation type="journal article" date="2014" name="PLoS ONE">
        <title>Transcriptome-Based Identification of ABC Transporters in the Western Tarnished Plant Bug Lygus hesperus.</title>
        <authorList>
            <person name="Hull J.J."/>
            <person name="Chaney K."/>
            <person name="Geib S.M."/>
            <person name="Fabrick J.A."/>
            <person name="Brent C.S."/>
            <person name="Walsh D."/>
            <person name="Lavine L.C."/>
        </authorList>
    </citation>
    <scope>NUCLEOTIDE SEQUENCE</scope>
</reference>
<gene>
    <name evidence="10" type="primary">Cers6</name>
    <name evidence="10" type="ORF">CM83_4960</name>
</gene>
<dbReference type="UniPathway" id="UPA00222"/>